<evidence type="ECO:0000313" key="20">
    <source>
        <dbReference type="Proteomes" id="UP001341281"/>
    </source>
</evidence>
<feature type="region of interest" description="Disordered" evidence="15">
    <location>
        <begin position="1"/>
        <end position="78"/>
    </location>
</feature>
<feature type="region of interest" description="Disordered" evidence="15">
    <location>
        <begin position="1213"/>
        <end position="1238"/>
    </location>
</feature>
<proteinExistence type="predicted"/>
<feature type="compositionally biased region" description="Low complexity" evidence="15">
    <location>
        <begin position="46"/>
        <end position="69"/>
    </location>
</feature>
<dbReference type="Gene3D" id="2.40.70.10">
    <property type="entry name" value="Acid Proteases"/>
    <property type="match status" value="1"/>
</dbReference>
<keyword evidence="10" id="KW-0229">DNA integration</keyword>
<dbReference type="InterPro" id="IPR056924">
    <property type="entry name" value="SH3_Tf2-1"/>
</dbReference>
<evidence type="ECO:0000259" key="18">
    <source>
        <dbReference type="Pfam" id="PF24626"/>
    </source>
</evidence>
<dbReference type="GO" id="GO:0006508">
    <property type="term" value="P:proteolysis"/>
    <property type="evidence" value="ECO:0007669"/>
    <property type="project" value="UniProtKB-KW"/>
</dbReference>
<dbReference type="GO" id="GO:0003677">
    <property type="term" value="F:DNA binding"/>
    <property type="evidence" value="ECO:0007669"/>
    <property type="project" value="UniProtKB-KW"/>
</dbReference>
<dbReference type="GO" id="GO:0004190">
    <property type="term" value="F:aspartic-type endopeptidase activity"/>
    <property type="evidence" value="ECO:0007669"/>
    <property type="project" value="UniProtKB-KW"/>
</dbReference>
<feature type="domain" description="Tf2-1-like SH3-like" evidence="18">
    <location>
        <begin position="890"/>
        <end position="954"/>
    </location>
</feature>
<dbReference type="CDD" id="cd01647">
    <property type="entry name" value="RT_LTR"/>
    <property type="match status" value="1"/>
</dbReference>
<evidence type="ECO:0000256" key="3">
    <source>
        <dbReference type="ARBA" id="ARBA00022695"/>
    </source>
</evidence>
<dbReference type="Pfam" id="PF08284">
    <property type="entry name" value="RVP_2"/>
    <property type="match status" value="1"/>
</dbReference>
<feature type="region of interest" description="Disordered" evidence="15">
    <location>
        <begin position="127"/>
        <end position="155"/>
    </location>
</feature>
<evidence type="ECO:0000256" key="5">
    <source>
        <dbReference type="ARBA" id="ARBA00022723"/>
    </source>
</evidence>
<dbReference type="Gene3D" id="1.10.340.70">
    <property type="match status" value="1"/>
</dbReference>
<evidence type="ECO:0000256" key="7">
    <source>
        <dbReference type="ARBA" id="ARBA00022759"/>
    </source>
</evidence>
<gene>
    <name evidence="19" type="ORF">U9M48_038987</name>
</gene>
<feature type="compositionally biased region" description="Polar residues" evidence="15">
    <location>
        <begin position="1"/>
        <end position="14"/>
    </location>
</feature>
<dbReference type="Pfam" id="PF24626">
    <property type="entry name" value="SH3_Tf2-1"/>
    <property type="match status" value="1"/>
</dbReference>
<keyword evidence="7" id="KW-0255">Endonuclease</keyword>
<evidence type="ECO:0000256" key="1">
    <source>
        <dbReference type="ARBA" id="ARBA00022670"/>
    </source>
</evidence>
<keyword evidence="6" id="KW-0064">Aspartyl protease</keyword>
<evidence type="ECO:0000256" key="6">
    <source>
        <dbReference type="ARBA" id="ARBA00022750"/>
    </source>
</evidence>
<name>A0AAQ3UMZ0_PASNO</name>
<evidence type="ECO:0000256" key="4">
    <source>
        <dbReference type="ARBA" id="ARBA00022722"/>
    </source>
</evidence>
<protein>
    <recommendedName>
        <fullName evidence="21">Reverse transcriptase</fullName>
    </recommendedName>
</protein>
<feature type="domain" description="Reverse transcriptase" evidence="16">
    <location>
        <begin position="439"/>
        <end position="584"/>
    </location>
</feature>
<keyword evidence="12" id="KW-0239">DNA-directed DNA polymerase</keyword>
<keyword evidence="1" id="KW-0645">Protease</keyword>
<dbReference type="FunFam" id="3.30.70.270:FF:000020">
    <property type="entry name" value="Transposon Tf2-6 polyprotein-like Protein"/>
    <property type="match status" value="1"/>
</dbReference>
<dbReference type="InterPro" id="IPR021109">
    <property type="entry name" value="Peptidase_aspartic_dom_sf"/>
</dbReference>
<dbReference type="PANTHER" id="PTHR37984:SF5">
    <property type="entry name" value="PROTEIN NYNRIN-LIKE"/>
    <property type="match status" value="1"/>
</dbReference>
<evidence type="ECO:0000259" key="17">
    <source>
        <dbReference type="Pfam" id="PF17921"/>
    </source>
</evidence>
<dbReference type="InterPro" id="IPR000477">
    <property type="entry name" value="RT_dom"/>
</dbReference>
<keyword evidence="9" id="KW-0460">Magnesium</keyword>
<evidence type="ECO:0000256" key="12">
    <source>
        <dbReference type="ARBA" id="ARBA00022932"/>
    </source>
</evidence>
<dbReference type="InterPro" id="IPR043502">
    <property type="entry name" value="DNA/RNA_pol_sf"/>
</dbReference>
<evidence type="ECO:0008006" key="21">
    <source>
        <dbReference type="Google" id="ProtNLM"/>
    </source>
</evidence>
<dbReference type="GO" id="GO:0015074">
    <property type="term" value="P:DNA integration"/>
    <property type="evidence" value="ECO:0007669"/>
    <property type="project" value="UniProtKB-KW"/>
</dbReference>
<dbReference type="Pfam" id="PF17921">
    <property type="entry name" value="Integrase_H2C2"/>
    <property type="match status" value="1"/>
</dbReference>
<keyword evidence="14" id="KW-0233">DNA recombination</keyword>
<evidence type="ECO:0000256" key="13">
    <source>
        <dbReference type="ARBA" id="ARBA00023125"/>
    </source>
</evidence>
<feature type="compositionally biased region" description="Low complexity" evidence="15">
    <location>
        <begin position="132"/>
        <end position="149"/>
    </location>
</feature>
<evidence type="ECO:0000256" key="8">
    <source>
        <dbReference type="ARBA" id="ARBA00022801"/>
    </source>
</evidence>
<dbReference type="AlphaFoldDB" id="A0AAQ3UMZ0"/>
<dbReference type="GO" id="GO:0003964">
    <property type="term" value="F:RNA-directed DNA polymerase activity"/>
    <property type="evidence" value="ECO:0007669"/>
    <property type="project" value="UniProtKB-KW"/>
</dbReference>
<sequence>MESEIQLTALQKNRSGGGTSASGDQKRAQQEGGEYSQPPPPKKTKPNQQFQQSQSFQSKQFSGQSSSVSRPAGSEFMRPVPGQGLMCFKCGKPHHSSECGFSRSCRTCGKDGHMSIVCKRNPNSIIKWQKPSSSSAPSGASSRGSVPSVTPTRGSVQMMVTPPAPFQQYSKQYVPLPPGYYWPPPQLPAPHVPHQLPAPHVPLQLPAPSSIPPQQTGAGHVPPNPAGVYTMPTSSSLGHPDVVSGATFSFVSLDFIKRAKLSSQEISQSVRVSSPGGLITSSVVCPGCTISIDGDDFVANLMVIPLAVFDVILGMDWLHRYRAVISCFWKTVSLEAPSGQSGFLWTLAEKPTKPLRIEEIPVVCDYPDVFPDELPRMPPKREVEFRIDLIPGTRPVSIAPYRLSRPFQEELRKQLDDLLSKKLIRRSVSPWRAPVLFTKKKDGSWRMCIDYRGLNAVTIKNKYPLPRIDELFDRLKGARIPVREEDIEKTAFATMYGHYEFRVMSFGLTNAPPYFMETMNNMLHKFDQFVVVFIDDILIFSKTEKEHEQHLMMVLQTLRDNKFYAKLKKCEFWLSEVSFLGHVINEKGISVDLSKVSAVVEWEIPSNVKEVRSFLGMVGYYRRFVKEFSIIAKPLSMLTHKNVKFVWTNECETSFRVLKEKLVSAPVLALPEPGKRFTIYSDASRVGLGCVLMQEGKVKEDILREAHRSRYTVHPGENKMYQDLKKNYWWKRMKIDVAKYVSSCGVCQRVKIEHKRSAGKLQSLDVPLWPWDDIAMDFVVGLPRTPKGKDAIWVVVDRLSKEDHLPLVEFAYNNSYHASIKCAPFEALYGRKCRSPLCWDAVGEKSILGPDWVQKTSERVAEIRQHMLTTQSRQKSYADIRRRDLEFQVGDHVLLKVSPTKGIVRFGTKGKLSPRYIGPFQIATRVGKLAYRLELTESMKGVHNVFHVSMLRKYLRDPEHHITLEPGTIEQDLTFEAHPVKILEESERILRHRTLKYVKVLWTNQTEREATWELESRMRLKYPELFASEKETDSPCSCRRRHLLTLLLVPNLSFRCFLPAANPPFLLSLLVRFPAGCCCRCCYRRRGAAAGVVLPDPALLPLFLLLVQRGGFSFPREYIWGGDCLLQHLNFNLRYQLFVTYMGTGKAIISLPRHDVPRPRPAAASVSVSPTAHASPAFFPLPARPPVPMVPAAAAGTPFIVALLDDREEVEHRGGALDDEEDGTQWGAGMEQRCPGIP</sequence>
<evidence type="ECO:0000256" key="11">
    <source>
        <dbReference type="ARBA" id="ARBA00022918"/>
    </source>
</evidence>
<dbReference type="Proteomes" id="UP001341281">
    <property type="component" value="Chromosome 09"/>
</dbReference>
<dbReference type="GO" id="GO:0006310">
    <property type="term" value="P:DNA recombination"/>
    <property type="evidence" value="ECO:0007669"/>
    <property type="project" value="UniProtKB-KW"/>
</dbReference>
<keyword evidence="2" id="KW-0808">Transferase</keyword>
<reference evidence="19 20" key="1">
    <citation type="submission" date="2024-02" db="EMBL/GenBank/DDBJ databases">
        <title>High-quality chromosome-scale genome assembly of Pensacola bahiagrass (Paspalum notatum Flugge var. saurae).</title>
        <authorList>
            <person name="Vega J.M."/>
            <person name="Podio M."/>
            <person name="Orjuela J."/>
            <person name="Siena L.A."/>
            <person name="Pessino S.C."/>
            <person name="Combes M.C."/>
            <person name="Mariac C."/>
            <person name="Albertini E."/>
            <person name="Pupilli F."/>
            <person name="Ortiz J.P.A."/>
            <person name="Leblanc O."/>
        </authorList>
    </citation>
    <scope>NUCLEOTIDE SEQUENCE [LARGE SCALE GENOMIC DNA]</scope>
    <source>
        <strain evidence="19">R1</strain>
        <tissue evidence="19">Leaf</tissue>
    </source>
</reference>
<dbReference type="GO" id="GO:0003887">
    <property type="term" value="F:DNA-directed DNA polymerase activity"/>
    <property type="evidence" value="ECO:0007669"/>
    <property type="project" value="UniProtKB-KW"/>
</dbReference>
<evidence type="ECO:0000256" key="2">
    <source>
        <dbReference type="ARBA" id="ARBA00022679"/>
    </source>
</evidence>
<evidence type="ECO:0000313" key="19">
    <source>
        <dbReference type="EMBL" id="WVZ92957.1"/>
    </source>
</evidence>
<organism evidence="19 20">
    <name type="scientific">Paspalum notatum var. saurae</name>
    <dbReference type="NCBI Taxonomy" id="547442"/>
    <lineage>
        <taxon>Eukaryota</taxon>
        <taxon>Viridiplantae</taxon>
        <taxon>Streptophyta</taxon>
        <taxon>Embryophyta</taxon>
        <taxon>Tracheophyta</taxon>
        <taxon>Spermatophyta</taxon>
        <taxon>Magnoliopsida</taxon>
        <taxon>Liliopsida</taxon>
        <taxon>Poales</taxon>
        <taxon>Poaceae</taxon>
        <taxon>PACMAD clade</taxon>
        <taxon>Panicoideae</taxon>
        <taxon>Andropogonodae</taxon>
        <taxon>Paspaleae</taxon>
        <taxon>Paspalinae</taxon>
        <taxon>Paspalum</taxon>
    </lineage>
</organism>
<dbReference type="Gene3D" id="4.10.60.10">
    <property type="entry name" value="Zinc finger, CCHC-type"/>
    <property type="match status" value="1"/>
</dbReference>
<evidence type="ECO:0000259" key="16">
    <source>
        <dbReference type="Pfam" id="PF00078"/>
    </source>
</evidence>
<keyword evidence="20" id="KW-1185">Reference proteome</keyword>
<dbReference type="InterPro" id="IPR041588">
    <property type="entry name" value="Integrase_H2C2"/>
</dbReference>
<evidence type="ECO:0000256" key="9">
    <source>
        <dbReference type="ARBA" id="ARBA00022842"/>
    </source>
</evidence>
<evidence type="ECO:0000256" key="10">
    <source>
        <dbReference type="ARBA" id="ARBA00022908"/>
    </source>
</evidence>
<dbReference type="SUPFAM" id="SSF56672">
    <property type="entry name" value="DNA/RNA polymerases"/>
    <property type="match status" value="1"/>
</dbReference>
<dbReference type="FunFam" id="3.30.70.270:FF:000003">
    <property type="entry name" value="Transposon Ty3-G Gag-Pol polyprotein"/>
    <property type="match status" value="1"/>
</dbReference>
<keyword evidence="3" id="KW-0548">Nucleotidyltransferase</keyword>
<dbReference type="InterPro" id="IPR050951">
    <property type="entry name" value="Retrovirus_Pol_polyprotein"/>
</dbReference>
<dbReference type="CDD" id="cd00303">
    <property type="entry name" value="retropepsin_like"/>
    <property type="match status" value="1"/>
</dbReference>
<dbReference type="PANTHER" id="PTHR37984">
    <property type="entry name" value="PROTEIN CBG26694"/>
    <property type="match status" value="1"/>
</dbReference>
<keyword evidence="5" id="KW-0479">Metal-binding</keyword>
<dbReference type="GO" id="GO:0004519">
    <property type="term" value="F:endonuclease activity"/>
    <property type="evidence" value="ECO:0007669"/>
    <property type="project" value="UniProtKB-KW"/>
</dbReference>
<keyword evidence="13" id="KW-0238">DNA-binding</keyword>
<dbReference type="EMBL" id="CP144753">
    <property type="protein sequence ID" value="WVZ92957.1"/>
    <property type="molecule type" value="Genomic_DNA"/>
</dbReference>
<dbReference type="Pfam" id="PF00078">
    <property type="entry name" value="RVT_1"/>
    <property type="match status" value="1"/>
</dbReference>
<keyword evidence="4" id="KW-0540">Nuclease</keyword>
<keyword evidence="11" id="KW-0695">RNA-directed DNA polymerase</keyword>
<dbReference type="InterPro" id="IPR036397">
    <property type="entry name" value="RNaseH_sf"/>
</dbReference>
<dbReference type="Gene3D" id="3.10.10.10">
    <property type="entry name" value="HIV Type 1 Reverse Transcriptase, subunit A, domain 1"/>
    <property type="match status" value="1"/>
</dbReference>
<accession>A0AAQ3UMZ0</accession>
<dbReference type="Gene3D" id="3.30.420.10">
    <property type="entry name" value="Ribonuclease H-like superfamily/Ribonuclease H"/>
    <property type="match status" value="1"/>
</dbReference>
<evidence type="ECO:0000256" key="14">
    <source>
        <dbReference type="ARBA" id="ARBA00023172"/>
    </source>
</evidence>
<dbReference type="FunFam" id="3.10.10.10:FF:000002">
    <property type="entry name" value="Retrovirus-related Pol polyprotein from transposon 17.6-like protein"/>
    <property type="match status" value="1"/>
</dbReference>
<dbReference type="SUPFAM" id="SSF50630">
    <property type="entry name" value="Acid proteases"/>
    <property type="match status" value="1"/>
</dbReference>
<dbReference type="Gene3D" id="3.30.70.270">
    <property type="match status" value="2"/>
</dbReference>
<evidence type="ECO:0000256" key="15">
    <source>
        <dbReference type="SAM" id="MobiDB-lite"/>
    </source>
</evidence>
<keyword evidence="8" id="KW-0378">Hydrolase</keyword>
<dbReference type="InterPro" id="IPR043128">
    <property type="entry name" value="Rev_trsase/Diguanyl_cyclase"/>
</dbReference>
<feature type="domain" description="Integrase zinc-binding" evidence="17">
    <location>
        <begin position="698"/>
        <end position="751"/>
    </location>
</feature>
<dbReference type="GO" id="GO:0046872">
    <property type="term" value="F:metal ion binding"/>
    <property type="evidence" value="ECO:0007669"/>
    <property type="project" value="UniProtKB-KW"/>
</dbReference>